<keyword evidence="1" id="KW-0812">Transmembrane</keyword>
<gene>
    <name evidence="2" type="ORF">COU22_02935</name>
</gene>
<name>A0A2M6WBY2_9BACT</name>
<evidence type="ECO:0000256" key="1">
    <source>
        <dbReference type="SAM" id="Phobius"/>
    </source>
</evidence>
<dbReference type="Proteomes" id="UP000230543">
    <property type="component" value="Unassembled WGS sequence"/>
</dbReference>
<proteinExistence type="predicted"/>
<evidence type="ECO:0000313" key="3">
    <source>
        <dbReference type="Proteomes" id="UP000230543"/>
    </source>
</evidence>
<reference evidence="3" key="1">
    <citation type="submission" date="2017-09" db="EMBL/GenBank/DDBJ databases">
        <title>Depth-based differentiation of microbial function through sediment-hosted aquifers and enrichment of novel symbionts in the deep terrestrial subsurface.</title>
        <authorList>
            <person name="Probst A.J."/>
            <person name="Ladd B."/>
            <person name="Jarett J.K."/>
            <person name="Geller-Mcgrath D.E."/>
            <person name="Sieber C.M.K."/>
            <person name="Emerson J.B."/>
            <person name="Anantharaman K."/>
            <person name="Thomas B.C."/>
            <person name="Malmstrom R."/>
            <person name="Stieglmeier M."/>
            <person name="Klingl A."/>
            <person name="Woyke T."/>
            <person name="Ryan C.M."/>
            <person name="Banfield J.F."/>
        </authorList>
    </citation>
    <scope>NUCLEOTIDE SEQUENCE [LARGE SCALE GENOMIC DNA]</scope>
</reference>
<evidence type="ECO:0000313" key="2">
    <source>
        <dbReference type="EMBL" id="PIT90306.1"/>
    </source>
</evidence>
<keyword evidence="1" id="KW-0472">Membrane</keyword>
<comment type="caution">
    <text evidence="2">The sequence shown here is derived from an EMBL/GenBank/DDBJ whole genome shotgun (WGS) entry which is preliminary data.</text>
</comment>
<dbReference type="EMBL" id="PFBO01000106">
    <property type="protein sequence ID" value="PIT90306.1"/>
    <property type="molecule type" value="Genomic_DNA"/>
</dbReference>
<feature type="transmembrane region" description="Helical" evidence="1">
    <location>
        <begin position="43"/>
        <end position="69"/>
    </location>
</feature>
<feature type="transmembrane region" description="Helical" evidence="1">
    <location>
        <begin position="81"/>
        <end position="102"/>
    </location>
</feature>
<accession>A0A2M6WBY2</accession>
<dbReference type="AlphaFoldDB" id="A0A2M6WBY2"/>
<feature type="transmembrane region" description="Helical" evidence="1">
    <location>
        <begin position="12"/>
        <end position="31"/>
    </location>
</feature>
<sequence length="103" mass="11270">MKKYPYSLSGLYQALGLVGYCSLVTLLIRFFEKTNFENSSALAPVFFLLLLSVSVAACGLIVFGYPASLALKGKIKEALNVLLYTLLYCLGFGAIILVFVFLI</sequence>
<keyword evidence="1" id="KW-1133">Transmembrane helix</keyword>
<organism evidence="2 3">
    <name type="scientific">Candidatus Komeilibacteria bacterium CG10_big_fil_rev_8_21_14_0_10_41_13</name>
    <dbReference type="NCBI Taxonomy" id="1974476"/>
    <lineage>
        <taxon>Bacteria</taxon>
        <taxon>Candidatus Komeiliibacteriota</taxon>
    </lineage>
</organism>
<protein>
    <submittedName>
        <fullName evidence="2">Uncharacterized protein</fullName>
    </submittedName>
</protein>